<dbReference type="Gene3D" id="3.30.160.60">
    <property type="entry name" value="Classic Zinc Finger"/>
    <property type="match status" value="2"/>
</dbReference>
<keyword evidence="5 7" id="KW-0456">Lyase</keyword>
<comment type="catalytic activity">
    <reaction evidence="7">
        <text>a peptidoglycan chain = a peptidoglycan chain with N-acetyl-1,6-anhydromuramyl-[peptide] at the reducing end + a peptidoglycan chain with N-acetylglucosamine at the non-reducing end.</text>
        <dbReference type="EC" id="4.2.2.29"/>
    </reaction>
</comment>
<dbReference type="InterPro" id="IPR003770">
    <property type="entry name" value="MLTG-like"/>
</dbReference>
<accession>A0A2U8FJ41</accession>
<proteinExistence type="inferred from homology"/>
<gene>
    <name evidence="7 8" type="primary">mltG</name>
    <name evidence="8" type="ORF">DDU33_02010</name>
</gene>
<evidence type="ECO:0000256" key="4">
    <source>
        <dbReference type="ARBA" id="ARBA00023136"/>
    </source>
</evidence>
<evidence type="ECO:0000256" key="1">
    <source>
        <dbReference type="ARBA" id="ARBA00022475"/>
    </source>
</evidence>
<protein>
    <recommendedName>
        <fullName evidence="7">Endolytic murein transglycosylase</fullName>
        <ecNumber evidence="7">4.2.2.29</ecNumber>
    </recommendedName>
    <alternativeName>
        <fullName evidence="7">Peptidoglycan lytic transglycosylase</fullName>
    </alternativeName>
    <alternativeName>
        <fullName evidence="7">Peptidoglycan polymerization terminase</fullName>
    </alternativeName>
</protein>
<reference evidence="9" key="1">
    <citation type="submission" date="2018-05" db="EMBL/GenBank/DDBJ databases">
        <title>Complete genome sequence of Actinobacillus porcitonsillarum reference strain 9953L55 (CCUG 46996).</title>
        <authorList>
            <person name="Dona V."/>
            <person name="Perreten V."/>
        </authorList>
    </citation>
    <scope>NUCLEOTIDE SEQUENCE [LARGE SCALE GENOMIC DNA]</scope>
    <source>
        <strain evidence="9">9953L55</strain>
    </source>
</reference>
<dbReference type="EC" id="4.2.2.29" evidence="7"/>
<dbReference type="PANTHER" id="PTHR30518:SF2">
    <property type="entry name" value="ENDOLYTIC MUREIN TRANSGLYCOSYLASE"/>
    <property type="match status" value="1"/>
</dbReference>
<sequence>MLKKFLISLGLVGVVAAGGAFYGYQKMISLAEHPLTTREDQFFILEKGTSAQKLAKQLEEQGIITHSDVELLPYLIRIKPEFSQFKAGVYSLNGLHSVQDLLKHLNSGKEVQLNVKLIEGKTFKTFREQLEKASYLEHTLKGKSEAEIAQLLGINSDKLEGWIAPETYNYVPYSTDLELLKRAYQKQQKTLEQAWQNRAENLPLKSPYEMLILASIVEKETGVANERPQVASVFINRLKNGWKLQTDPTVIYGMGDKYDGNIRKKDLLEPTPYNTYVIDGLPPTPIAMPSEAAIKAVSQPDSTAYFYFVADGSGGHKFSQTLNEHNQAVKNWIKIERERKQAKQEEKK</sequence>
<keyword evidence="6 7" id="KW-0961">Cell wall biogenesis/degradation</keyword>
<evidence type="ECO:0000256" key="6">
    <source>
        <dbReference type="ARBA" id="ARBA00023316"/>
    </source>
</evidence>
<dbReference type="NCBIfam" id="TIGR00247">
    <property type="entry name" value="endolytic transglycosylase MltG"/>
    <property type="match status" value="1"/>
</dbReference>
<dbReference type="KEGG" id="apor:DDU33_02010"/>
<dbReference type="Proteomes" id="UP000244920">
    <property type="component" value="Chromosome"/>
</dbReference>
<feature type="site" description="Important for catalytic activity" evidence="7">
    <location>
        <position position="220"/>
    </location>
</feature>
<keyword evidence="7" id="KW-0997">Cell inner membrane</keyword>
<evidence type="ECO:0000256" key="3">
    <source>
        <dbReference type="ARBA" id="ARBA00022989"/>
    </source>
</evidence>
<dbReference type="GO" id="GO:0009252">
    <property type="term" value="P:peptidoglycan biosynthetic process"/>
    <property type="evidence" value="ECO:0007669"/>
    <property type="project" value="UniProtKB-UniRule"/>
</dbReference>
<dbReference type="GO" id="GO:0071555">
    <property type="term" value="P:cell wall organization"/>
    <property type="evidence" value="ECO:0007669"/>
    <property type="project" value="UniProtKB-KW"/>
</dbReference>
<name>A0A2U8FJ41_9PAST</name>
<dbReference type="PANTHER" id="PTHR30518">
    <property type="entry name" value="ENDOLYTIC MUREIN TRANSGLYCOSYLASE"/>
    <property type="match status" value="1"/>
</dbReference>
<dbReference type="GO" id="GO:0005886">
    <property type="term" value="C:plasma membrane"/>
    <property type="evidence" value="ECO:0007669"/>
    <property type="project" value="UniProtKB-UniRule"/>
</dbReference>
<comment type="function">
    <text evidence="7">Functions as a peptidoglycan terminase that cleaves nascent peptidoglycan strands endolytically to terminate their elongation.</text>
</comment>
<evidence type="ECO:0000256" key="7">
    <source>
        <dbReference type="HAMAP-Rule" id="MF_02065"/>
    </source>
</evidence>
<dbReference type="FunFam" id="3.30.160.60:FF:000242">
    <property type="entry name" value="Endolytic murein transglycosylase"/>
    <property type="match status" value="1"/>
</dbReference>
<evidence type="ECO:0000256" key="5">
    <source>
        <dbReference type="ARBA" id="ARBA00023239"/>
    </source>
</evidence>
<dbReference type="AlphaFoldDB" id="A0A2U8FJ41"/>
<dbReference type="Pfam" id="PF02618">
    <property type="entry name" value="YceG"/>
    <property type="match status" value="1"/>
</dbReference>
<keyword evidence="9" id="KW-1185">Reference proteome</keyword>
<keyword evidence="2 7" id="KW-0812">Transmembrane</keyword>
<evidence type="ECO:0000256" key="2">
    <source>
        <dbReference type="ARBA" id="ARBA00022692"/>
    </source>
</evidence>
<dbReference type="EMBL" id="CP029206">
    <property type="protein sequence ID" value="AWI50344.1"/>
    <property type="molecule type" value="Genomic_DNA"/>
</dbReference>
<keyword evidence="3 7" id="KW-1133">Transmembrane helix</keyword>
<keyword evidence="4 7" id="KW-0472">Membrane</keyword>
<evidence type="ECO:0000313" key="8">
    <source>
        <dbReference type="EMBL" id="AWI50344.1"/>
    </source>
</evidence>
<dbReference type="HAMAP" id="MF_02065">
    <property type="entry name" value="MltG"/>
    <property type="match status" value="1"/>
</dbReference>
<organism evidence="8 9">
    <name type="scientific">Actinobacillus porcitonsillarum</name>
    <dbReference type="NCBI Taxonomy" id="189834"/>
    <lineage>
        <taxon>Bacteria</taxon>
        <taxon>Pseudomonadati</taxon>
        <taxon>Pseudomonadota</taxon>
        <taxon>Gammaproteobacteria</taxon>
        <taxon>Pasteurellales</taxon>
        <taxon>Pasteurellaceae</taxon>
        <taxon>Actinobacillus</taxon>
    </lineage>
</organism>
<dbReference type="GO" id="GO:0008932">
    <property type="term" value="F:lytic endotransglycosylase activity"/>
    <property type="evidence" value="ECO:0007669"/>
    <property type="project" value="UniProtKB-UniRule"/>
</dbReference>
<dbReference type="RefSeq" id="WP_108922830.1">
    <property type="nucleotide sequence ID" value="NZ_CP029206.1"/>
</dbReference>
<comment type="similarity">
    <text evidence="7">Belongs to the transglycosylase MltG family.</text>
</comment>
<evidence type="ECO:0000313" key="9">
    <source>
        <dbReference type="Proteomes" id="UP000244920"/>
    </source>
</evidence>
<dbReference type="CDD" id="cd08010">
    <property type="entry name" value="MltG_like"/>
    <property type="match status" value="1"/>
</dbReference>
<keyword evidence="1 7" id="KW-1003">Cell membrane</keyword>